<feature type="chain" id="PRO_5002245650" evidence="2">
    <location>
        <begin position="19"/>
        <end position="189"/>
    </location>
</feature>
<organism evidence="3 4">
    <name type="scientific">Monoraphidium neglectum</name>
    <dbReference type="NCBI Taxonomy" id="145388"/>
    <lineage>
        <taxon>Eukaryota</taxon>
        <taxon>Viridiplantae</taxon>
        <taxon>Chlorophyta</taxon>
        <taxon>core chlorophytes</taxon>
        <taxon>Chlorophyceae</taxon>
        <taxon>CS clade</taxon>
        <taxon>Sphaeropleales</taxon>
        <taxon>Selenastraceae</taxon>
        <taxon>Monoraphidium</taxon>
    </lineage>
</organism>
<gene>
    <name evidence="3" type="ORF">MNEG_5501</name>
</gene>
<feature type="compositionally biased region" description="Low complexity" evidence="1">
    <location>
        <begin position="99"/>
        <end position="108"/>
    </location>
</feature>
<dbReference type="Proteomes" id="UP000054498">
    <property type="component" value="Unassembled WGS sequence"/>
</dbReference>
<protein>
    <submittedName>
        <fullName evidence="3">Uncharacterized protein</fullName>
    </submittedName>
</protein>
<name>A0A0D2JU77_9CHLO</name>
<accession>A0A0D2JU77</accession>
<evidence type="ECO:0000256" key="1">
    <source>
        <dbReference type="SAM" id="MobiDB-lite"/>
    </source>
</evidence>
<proteinExistence type="predicted"/>
<feature type="compositionally biased region" description="Low complexity" evidence="1">
    <location>
        <begin position="137"/>
        <end position="147"/>
    </location>
</feature>
<evidence type="ECO:0000256" key="2">
    <source>
        <dbReference type="SAM" id="SignalP"/>
    </source>
</evidence>
<feature type="signal peptide" evidence="2">
    <location>
        <begin position="1"/>
        <end position="18"/>
    </location>
</feature>
<dbReference type="KEGG" id="mng:MNEG_5501"/>
<dbReference type="RefSeq" id="XP_013901477.1">
    <property type="nucleotide sequence ID" value="XM_014046023.1"/>
</dbReference>
<dbReference type="EMBL" id="KK101044">
    <property type="protein sequence ID" value="KIZ02458.1"/>
    <property type="molecule type" value="Genomic_DNA"/>
</dbReference>
<dbReference type="AlphaFoldDB" id="A0A0D2JU77"/>
<sequence>MAICKFLMMFLFVAAVTARPLDEPHAASRRRLQDAATLPTLPTVVAAVAAPPKGKTAAAPVLVVPDVLTLFFNKFGQPLKSPIVKMGFSTPAASPAKAAPAAAPAKAPEAPPAAAPAKAPEAPPAAAPAKAPEDSAKAPAAEAEAAESANVMGAGFVPLTAEAPKAAEEESEPVEVPEFQAANTDITLD</sequence>
<keyword evidence="2" id="KW-0732">Signal</keyword>
<feature type="region of interest" description="Disordered" evidence="1">
    <location>
        <begin position="99"/>
        <end position="147"/>
    </location>
</feature>
<evidence type="ECO:0000313" key="3">
    <source>
        <dbReference type="EMBL" id="KIZ02458.1"/>
    </source>
</evidence>
<keyword evidence="4" id="KW-1185">Reference proteome</keyword>
<reference evidence="3 4" key="1">
    <citation type="journal article" date="2013" name="BMC Genomics">
        <title>Reconstruction of the lipid metabolism for the microalga Monoraphidium neglectum from its genome sequence reveals characteristics suitable for biofuel production.</title>
        <authorList>
            <person name="Bogen C."/>
            <person name="Al-Dilaimi A."/>
            <person name="Albersmeier A."/>
            <person name="Wichmann J."/>
            <person name="Grundmann M."/>
            <person name="Rupp O."/>
            <person name="Lauersen K.J."/>
            <person name="Blifernez-Klassen O."/>
            <person name="Kalinowski J."/>
            <person name="Goesmann A."/>
            <person name="Mussgnug J.H."/>
            <person name="Kruse O."/>
        </authorList>
    </citation>
    <scope>NUCLEOTIDE SEQUENCE [LARGE SCALE GENOMIC DNA]</scope>
    <source>
        <strain evidence="3 4">SAG 48.87</strain>
    </source>
</reference>
<feature type="region of interest" description="Disordered" evidence="1">
    <location>
        <begin position="161"/>
        <end position="189"/>
    </location>
</feature>
<evidence type="ECO:0000313" key="4">
    <source>
        <dbReference type="Proteomes" id="UP000054498"/>
    </source>
</evidence>
<dbReference type="GeneID" id="25738378"/>